<reference evidence="1 2" key="1">
    <citation type="submission" date="2017-11" db="EMBL/GenBank/DDBJ databases">
        <title>Streptomyces carmine sp. nov., a novel actinomycete isolated from Sophora alopecuroides in Xinjiang, China.</title>
        <authorList>
            <person name="Wang Y."/>
            <person name="Luo X."/>
            <person name="Wan C."/>
            <person name="Zhang L."/>
        </authorList>
    </citation>
    <scope>NUCLEOTIDE SEQUENCE [LARGE SCALE GENOMIC DNA]</scope>
    <source>
        <strain evidence="1 2">TRM SA0054</strain>
    </source>
</reference>
<comment type="caution">
    <text evidence="1">The sequence shown here is derived from an EMBL/GenBank/DDBJ whole genome shotgun (WGS) entry which is preliminary data.</text>
</comment>
<sequence>MSTEPADTARPGVAPGSRRTAGTMFAALYGDLVPHDWLGPEPENDAYSLFYHRSLAMGWLDDVGTVVGGGAPGGRAAGAEGLWAMNDAGWGRPLAPGTARSAPAAWFQVEAQAVARDRPLPVQPFLRCAGDSVARFGTLRLAAVQLLLPVQGLAPSSRPSGAFLPSMHSVSWFRESGPRSRARVEVGVDSGRNPRVPAVAGQLTDALGQLNQDVFVCASYEAGSPRTAPAPPFHDGFWNGPPLHGVTLRGELCEWSLDAVGSLAEVIADLTAHLGVRSPLLLTVTRSARA</sequence>
<protein>
    <submittedName>
        <fullName evidence="1">Uncharacterized protein</fullName>
    </submittedName>
</protein>
<gene>
    <name evidence="1" type="ORF">CUT44_03055</name>
</gene>
<proteinExistence type="predicted"/>
<evidence type="ECO:0000313" key="1">
    <source>
        <dbReference type="EMBL" id="PJE99512.1"/>
    </source>
</evidence>
<name>A0A2M8M5M3_9ACTN</name>
<dbReference type="RefSeq" id="WP_100200554.1">
    <property type="nucleotide sequence ID" value="NZ_PGGW01000011.1"/>
</dbReference>
<organism evidence="1 2">
    <name type="scientific">Streptomyces carminius</name>
    <dbReference type="NCBI Taxonomy" id="2665496"/>
    <lineage>
        <taxon>Bacteria</taxon>
        <taxon>Bacillati</taxon>
        <taxon>Actinomycetota</taxon>
        <taxon>Actinomycetes</taxon>
        <taxon>Kitasatosporales</taxon>
        <taxon>Streptomycetaceae</taxon>
        <taxon>Streptomyces</taxon>
    </lineage>
</organism>
<keyword evidence="2" id="KW-1185">Reference proteome</keyword>
<dbReference type="Proteomes" id="UP000230407">
    <property type="component" value="Unassembled WGS sequence"/>
</dbReference>
<dbReference type="EMBL" id="PGGW01000011">
    <property type="protein sequence ID" value="PJE99512.1"/>
    <property type="molecule type" value="Genomic_DNA"/>
</dbReference>
<evidence type="ECO:0000313" key="2">
    <source>
        <dbReference type="Proteomes" id="UP000230407"/>
    </source>
</evidence>
<dbReference type="AlphaFoldDB" id="A0A2M8M5M3"/>
<accession>A0A2M8M5M3</accession>